<dbReference type="PANTHER" id="PTHR34976">
    <property type="entry name" value="RIBONUCLEASE YQCG-RELATED"/>
    <property type="match status" value="1"/>
</dbReference>
<dbReference type="GO" id="GO:0016787">
    <property type="term" value="F:hydrolase activity"/>
    <property type="evidence" value="ECO:0007669"/>
    <property type="project" value="UniProtKB-KW"/>
</dbReference>
<evidence type="ECO:0000256" key="8">
    <source>
        <dbReference type="ARBA" id="ARBA00034117"/>
    </source>
</evidence>
<keyword evidence="3" id="KW-0540">Nuclease</keyword>
<dbReference type="Pfam" id="PF21431">
    <property type="entry name" value="Col-Pyo_DNase"/>
    <property type="match status" value="1"/>
</dbReference>
<dbReference type="Gene3D" id="3.90.540.10">
    <property type="entry name" value="Colicin/pyocin, DNase domain"/>
    <property type="match status" value="1"/>
</dbReference>
<organism evidence="10 11">
    <name type="scientific">Bacillus albus</name>
    <dbReference type="NCBI Taxonomy" id="2026189"/>
    <lineage>
        <taxon>Bacteria</taxon>
        <taxon>Bacillati</taxon>
        <taxon>Bacillota</taxon>
        <taxon>Bacilli</taxon>
        <taxon>Bacillales</taxon>
        <taxon>Bacillaceae</taxon>
        <taxon>Bacillus</taxon>
        <taxon>Bacillus cereus group</taxon>
    </lineage>
</organism>
<accession>A0A1J9TYE9</accession>
<dbReference type="SUPFAM" id="SSF54060">
    <property type="entry name" value="His-Me finger endonucleases"/>
    <property type="match status" value="1"/>
</dbReference>
<gene>
    <name evidence="10" type="ORF">BAU25_04130</name>
</gene>
<dbReference type="InterPro" id="IPR044925">
    <property type="entry name" value="His-Me_finger_sf"/>
</dbReference>
<comment type="caution">
    <text evidence="10">The sequence shown here is derived from an EMBL/GenBank/DDBJ whole genome shotgun (WGS) entry which is preliminary data.</text>
</comment>
<keyword evidence="4" id="KW-0255">Endonuclease</keyword>
<dbReference type="InterPro" id="IPR006829">
    <property type="entry name" value="LXG_dom"/>
</dbReference>
<evidence type="ECO:0000256" key="3">
    <source>
        <dbReference type="ARBA" id="ARBA00022722"/>
    </source>
</evidence>
<proteinExistence type="inferred from homology"/>
<protein>
    <submittedName>
        <fullName evidence="10">Colicin</fullName>
    </submittedName>
</protein>
<evidence type="ECO:0000313" key="10">
    <source>
        <dbReference type="EMBL" id="OJD70865.1"/>
    </source>
</evidence>
<name>A0A1J9TYE9_9BACI</name>
<dbReference type="InterPro" id="IPR051768">
    <property type="entry name" value="Bact_secretion_toxin"/>
</dbReference>
<evidence type="ECO:0000256" key="4">
    <source>
        <dbReference type="ARBA" id="ARBA00022759"/>
    </source>
</evidence>
<dbReference type="Pfam" id="PF04740">
    <property type="entry name" value="LXG"/>
    <property type="match status" value="1"/>
</dbReference>
<evidence type="ECO:0000256" key="7">
    <source>
        <dbReference type="ARBA" id="ARBA00023048"/>
    </source>
</evidence>
<comment type="similarity">
    <text evidence="8">In the N-terminal section; belongs to the LXG family.</text>
</comment>
<evidence type="ECO:0000256" key="5">
    <source>
        <dbReference type="ARBA" id="ARBA00022801"/>
    </source>
</evidence>
<keyword evidence="2" id="KW-0929">Antimicrobial</keyword>
<keyword evidence="5" id="KW-0378">Hydrolase</keyword>
<dbReference type="GO" id="GO:0031640">
    <property type="term" value="P:killing of cells of another organism"/>
    <property type="evidence" value="ECO:0007669"/>
    <property type="project" value="UniProtKB-KW"/>
</dbReference>
<dbReference type="PANTHER" id="PTHR34976:SF1">
    <property type="entry name" value="TOXIN BC_0920"/>
    <property type="match status" value="1"/>
</dbReference>
<evidence type="ECO:0000256" key="2">
    <source>
        <dbReference type="ARBA" id="ARBA00022529"/>
    </source>
</evidence>
<comment type="similarity">
    <text evidence="1">Belongs to the colicin/pyosin nuclease family.</text>
</comment>
<keyword evidence="6" id="KW-0044">Antibiotic</keyword>
<dbReference type="Proteomes" id="UP000181873">
    <property type="component" value="Unassembled WGS sequence"/>
</dbReference>
<dbReference type="EMBL" id="MAOE01000002">
    <property type="protein sequence ID" value="OJD70865.1"/>
    <property type="molecule type" value="Genomic_DNA"/>
</dbReference>
<dbReference type="GO" id="GO:0004519">
    <property type="term" value="F:endonuclease activity"/>
    <property type="evidence" value="ECO:0007669"/>
    <property type="project" value="UniProtKB-KW"/>
</dbReference>
<dbReference type="AlphaFoldDB" id="A0A1J9TYE9"/>
<dbReference type="RefSeq" id="WP_071756972.1">
    <property type="nucleotide sequence ID" value="NZ_CBCSIO010000001.1"/>
</dbReference>
<evidence type="ECO:0000313" key="11">
    <source>
        <dbReference type="Proteomes" id="UP000181873"/>
    </source>
</evidence>
<dbReference type="InterPro" id="IPR037146">
    <property type="entry name" value="Colicin/pyocin_DNase_dom_sf"/>
</dbReference>
<keyword evidence="7" id="KW-0078">Bacteriocin</keyword>
<evidence type="ECO:0000256" key="1">
    <source>
        <dbReference type="ARBA" id="ARBA00006811"/>
    </source>
</evidence>
<dbReference type="PROSITE" id="PS51756">
    <property type="entry name" value="LXG"/>
    <property type="match status" value="1"/>
</dbReference>
<evidence type="ECO:0000259" key="9">
    <source>
        <dbReference type="PROSITE" id="PS51756"/>
    </source>
</evidence>
<feature type="domain" description="LXG" evidence="9">
    <location>
        <begin position="1"/>
        <end position="217"/>
    </location>
</feature>
<reference evidence="10 11" key="1">
    <citation type="submission" date="2016-06" db="EMBL/GenBank/DDBJ databases">
        <title>First insights into the genetic diversity and population structure of in the Bacillus cereus group bacteria from diverse marine environments.</title>
        <authorList>
            <person name="Liu Y."/>
            <person name="Lai Q."/>
            <person name="Shao Z."/>
        </authorList>
    </citation>
    <scope>NUCLEOTIDE SEQUENCE [LARGE SCALE GENOMIC DNA]</scope>
    <source>
        <strain evidence="10 11">N35-10-2</strain>
    </source>
</reference>
<evidence type="ECO:0000256" key="6">
    <source>
        <dbReference type="ARBA" id="ARBA00023022"/>
    </source>
</evidence>
<sequence>MSLNMYLGEVQAQTESMNSLCTATIQGMEQIIHSIDAFALDTVLQGQTYSSAKAYFLQTFRPLAQGIIYLCEELILQNDAFPRDFQSQVASTDVIEQEILEQIREIDRMIASTEALNQTMSIPGMDAMVNLFTVMRQKLQEKLEHLYEFNYTSSNNYDTALQLAASIATGLAEVQSGKGFSPASGTFSTQGLNMEWTGPIQAITEEKKRKADYLIKDGEMCGRLEETSAIKKAWGDKVDSVVKMFETVKKIWNGTVIGTGKAVEDTIKSMETLSNMNIRNMDIETFINVTYAILHLDETAKNMWHTFSSTVKRDMITGDAESHTQWITYALTQIGIGLITDKGLGRAGLVIKGVKASSGASTLTKGVTLIKEMRHASEILQSFKKDVSYAFSGGTIITKIPQSELNQAYYNFAKTTISSAQKRNSPGTVTSSFNLERSLGTQKKLMYNKGSIGVIPQEIRNKLIGKNFNSFDDFRKEFWKTVADSDYATEFNQRNINLMKEGKAPFAPLSEKYGQHNQYILHHKQPIHQGGDVYNLDNLIIVSPKMHQNVLDRSYHFGKKG</sequence>
<dbReference type="GO" id="GO:0042742">
    <property type="term" value="P:defense response to bacterium"/>
    <property type="evidence" value="ECO:0007669"/>
    <property type="project" value="UniProtKB-KW"/>
</dbReference>